<name>A0A2T2X367_SULTH</name>
<organism evidence="2 3">
    <name type="scientific">Sulfobacillus thermosulfidooxidans</name>
    <dbReference type="NCBI Taxonomy" id="28034"/>
    <lineage>
        <taxon>Bacteria</taxon>
        <taxon>Bacillati</taxon>
        <taxon>Bacillota</taxon>
        <taxon>Clostridia</taxon>
        <taxon>Eubacteriales</taxon>
        <taxon>Clostridiales Family XVII. Incertae Sedis</taxon>
        <taxon>Sulfobacillus</taxon>
    </lineage>
</organism>
<sequence length="269" mass="32035">MSLSVIIPTYNVENYIGQCLESIQTWPESEVEIIVVDDHSQDQTATIVEDLKAQQKNIKLFRQPETGGPGMARNRGIQESHGTFLLFLDADNWMDKSFWDVWIHNLFPHQSEWDVVFWEMTIVNDKTITSQRFYHDYILVDPVEILQSSPYELFYRSLLDVCAIMRRDPAIYFTNYLSFLEDWELWSRLWYHQKRFYFIKDSLSYYRKQRPDSQTAKSLERAHLRLSDEITILSRNLKYIVPGSDPYNRIIKAISERIQQLLTIPLHQK</sequence>
<evidence type="ECO:0000313" key="2">
    <source>
        <dbReference type="EMBL" id="PSR28940.1"/>
    </source>
</evidence>
<accession>A0A2T2X367</accession>
<dbReference type="Proteomes" id="UP000242705">
    <property type="component" value="Unassembled WGS sequence"/>
</dbReference>
<dbReference type="InterPro" id="IPR001173">
    <property type="entry name" value="Glyco_trans_2-like"/>
</dbReference>
<dbReference type="PANTHER" id="PTHR22916">
    <property type="entry name" value="GLYCOSYLTRANSFERASE"/>
    <property type="match status" value="1"/>
</dbReference>
<dbReference type="SUPFAM" id="SSF53448">
    <property type="entry name" value="Nucleotide-diphospho-sugar transferases"/>
    <property type="match status" value="1"/>
</dbReference>
<protein>
    <recommendedName>
        <fullName evidence="1">Glycosyltransferase 2-like domain-containing protein</fullName>
    </recommendedName>
</protein>
<proteinExistence type="predicted"/>
<dbReference type="Pfam" id="PF00535">
    <property type="entry name" value="Glycos_transf_2"/>
    <property type="match status" value="1"/>
</dbReference>
<dbReference type="Gene3D" id="3.90.550.10">
    <property type="entry name" value="Spore Coat Polysaccharide Biosynthesis Protein SpsA, Chain A"/>
    <property type="match status" value="1"/>
</dbReference>
<gene>
    <name evidence="2" type="ORF">C7B47_03040</name>
</gene>
<dbReference type="CDD" id="cd00761">
    <property type="entry name" value="Glyco_tranf_GTA_type"/>
    <property type="match status" value="1"/>
</dbReference>
<dbReference type="AlphaFoldDB" id="A0A2T2X367"/>
<reference evidence="2 3" key="1">
    <citation type="journal article" date="2014" name="BMC Genomics">
        <title>Comparison of environmental and isolate Sulfobacillus genomes reveals diverse carbon, sulfur, nitrogen, and hydrogen metabolisms.</title>
        <authorList>
            <person name="Justice N.B."/>
            <person name="Norman A."/>
            <person name="Brown C.T."/>
            <person name="Singh A."/>
            <person name="Thomas B.C."/>
            <person name="Banfield J.F."/>
        </authorList>
    </citation>
    <scope>NUCLEOTIDE SEQUENCE [LARGE SCALE GENOMIC DNA]</scope>
    <source>
        <strain evidence="2">AMDSBA5</strain>
    </source>
</reference>
<dbReference type="InterPro" id="IPR029044">
    <property type="entry name" value="Nucleotide-diphossugar_trans"/>
</dbReference>
<feature type="domain" description="Glycosyltransferase 2-like" evidence="1">
    <location>
        <begin position="4"/>
        <end position="99"/>
    </location>
</feature>
<evidence type="ECO:0000259" key="1">
    <source>
        <dbReference type="Pfam" id="PF00535"/>
    </source>
</evidence>
<evidence type="ECO:0000313" key="3">
    <source>
        <dbReference type="Proteomes" id="UP000242705"/>
    </source>
</evidence>
<dbReference type="EMBL" id="PXYX01000004">
    <property type="protein sequence ID" value="PSR28940.1"/>
    <property type="molecule type" value="Genomic_DNA"/>
</dbReference>
<comment type="caution">
    <text evidence="2">The sequence shown here is derived from an EMBL/GenBank/DDBJ whole genome shotgun (WGS) entry which is preliminary data.</text>
</comment>